<dbReference type="EMBL" id="CACSAS010000012">
    <property type="protein sequence ID" value="CAA0128830.1"/>
    <property type="molecule type" value="Genomic_DNA"/>
</dbReference>
<dbReference type="Pfam" id="PF01471">
    <property type="entry name" value="PG_binding_1"/>
    <property type="match status" value="1"/>
</dbReference>
<dbReference type="Proteomes" id="UP000433050">
    <property type="component" value="Unassembled WGS sequence"/>
</dbReference>
<evidence type="ECO:0000313" key="3">
    <source>
        <dbReference type="EMBL" id="CAA0128830.1"/>
    </source>
</evidence>
<feature type="domain" description="Peptidoglycan binding-like" evidence="2">
    <location>
        <begin position="4"/>
        <end position="56"/>
    </location>
</feature>
<keyword evidence="1" id="KW-0472">Membrane</keyword>
<dbReference type="Gene3D" id="1.10.101.10">
    <property type="entry name" value="PGBD-like superfamily/PGBD"/>
    <property type="match status" value="1"/>
</dbReference>
<dbReference type="InterPro" id="IPR002477">
    <property type="entry name" value="Peptidoglycan-bd-like"/>
</dbReference>
<dbReference type="InterPro" id="IPR036365">
    <property type="entry name" value="PGBD-like_sf"/>
</dbReference>
<keyword evidence="1" id="KW-1133">Transmembrane helix</keyword>
<dbReference type="AlphaFoldDB" id="A0A5S9R3B3"/>
<proteinExistence type="predicted"/>
<name>A0A5S9R3B3_9HYPH</name>
<evidence type="ECO:0000313" key="4">
    <source>
        <dbReference type="Proteomes" id="UP000433050"/>
    </source>
</evidence>
<protein>
    <recommendedName>
        <fullName evidence="2">Peptidoglycan binding-like domain-containing protein</fullName>
    </recommendedName>
</protein>
<dbReference type="SUPFAM" id="SSF47090">
    <property type="entry name" value="PGBD-like"/>
    <property type="match status" value="1"/>
</dbReference>
<organism evidence="3 4">
    <name type="scientific">Starkeya nomas</name>
    <dbReference type="NCBI Taxonomy" id="2666134"/>
    <lineage>
        <taxon>Bacteria</taxon>
        <taxon>Pseudomonadati</taxon>
        <taxon>Pseudomonadota</taxon>
        <taxon>Alphaproteobacteria</taxon>
        <taxon>Hyphomicrobiales</taxon>
        <taxon>Xanthobacteraceae</taxon>
        <taxon>Starkeya</taxon>
    </lineage>
</organism>
<feature type="transmembrane region" description="Helical" evidence="1">
    <location>
        <begin position="115"/>
        <end position="136"/>
    </location>
</feature>
<evidence type="ECO:0000256" key="1">
    <source>
        <dbReference type="SAM" id="Phobius"/>
    </source>
</evidence>
<gene>
    <name evidence="3" type="ORF">STARVERO_04296</name>
</gene>
<dbReference type="InterPro" id="IPR036366">
    <property type="entry name" value="PGBDSf"/>
</dbReference>
<evidence type="ECO:0000259" key="2">
    <source>
        <dbReference type="Pfam" id="PF01471"/>
    </source>
</evidence>
<keyword evidence="1" id="KW-0812">Transmembrane</keyword>
<sequence>MSSPSTMLLQEKLVQLGYDIKVDGRYGPKTTEAVTAFQKANGLKVDGIAGDITMASIAARLKATGPATGSAVAADPPGLATPIAGGLGTIGIAEVGKQLTDQADALRGYAEISSVIGYAAGALMVIGVGIIAVGLVRKYIVPALRPAKAPVPE</sequence>
<keyword evidence="4" id="KW-1185">Reference proteome</keyword>
<accession>A0A5S9R3B3</accession>
<reference evidence="3 4" key="1">
    <citation type="submission" date="2019-12" db="EMBL/GenBank/DDBJ databases">
        <authorList>
            <person name="Reyes-Prieto M."/>
        </authorList>
    </citation>
    <scope>NUCLEOTIDE SEQUENCE [LARGE SCALE GENOMIC DNA]</scope>
    <source>
        <strain evidence="3">HF14-78462</strain>
    </source>
</reference>